<name>A0A8D3A4N0_SCOMX</name>
<evidence type="ECO:0000256" key="3">
    <source>
        <dbReference type="ARBA" id="ARBA00022525"/>
    </source>
</evidence>
<organism evidence="6 7">
    <name type="scientific">Scophthalmus maximus</name>
    <name type="common">Turbot</name>
    <name type="synonym">Psetta maxima</name>
    <dbReference type="NCBI Taxonomy" id="52904"/>
    <lineage>
        <taxon>Eukaryota</taxon>
        <taxon>Metazoa</taxon>
        <taxon>Chordata</taxon>
        <taxon>Craniata</taxon>
        <taxon>Vertebrata</taxon>
        <taxon>Euteleostomi</taxon>
        <taxon>Actinopterygii</taxon>
        <taxon>Neopterygii</taxon>
        <taxon>Teleostei</taxon>
        <taxon>Neoteleostei</taxon>
        <taxon>Acanthomorphata</taxon>
        <taxon>Carangaria</taxon>
        <taxon>Pleuronectiformes</taxon>
        <taxon>Pleuronectoidei</taxon>
        <taxon>Scophthalmidae</taxon>
        <taxon>Scophthalmus</taxon>
    </lineage>
</organism>
<dbReference type="Ensembl" id="ENSSMAT00000012596.2">
    <property type="protein sequence ID" value="ENSSMAP00000012436.2"/>
    <property type="gene ID" value="ENSSMAG00000007657.2"/>
</dbReference>
<dbReference type="GO" id="GO:0005615">
    <property type="term" value="C:extracellular space"/>
    <property type="evidence" value="ECO:0007669"/>
    <property type="project" value="TreeGrafter"/>
</dbReference>
<reference evidence="6" key="2">
    <citation type="submission" date="2025-08" db="UniProtKB">
        <authorList>
            <consortium name="Ensembl"/>
        </authorList>
    </citation>
    <scope>IDENTIFICATION</scope>
</reference>
<evidence type="ECO:0000256" key="4">
    <source>
        <dbReference type="ARBA" id="ARBA00022729"/>
    </source>
</evidence>
<dbReference type="Pfam" id="PF05612">
    <property type="entry name" value="Leg1"/>
    <property type="match status" value="1"/>
</dbReference>
<protein>
    <submittedName>
        <fullName evidence="6">Uncharacterized protein</fullName>
    </submittedName>
</protein>
<comment type="similarity">
    <text evidence="2">Belongs to the LEG1 family.</text>
</comment>
<evidence type="ECO:0000256" key="1">
    <source>
        <dbReference type="ARBA" id="ARBA00004613"/>
    </source>
</evidence>
<keyword evidence="4" id="KW-0732">Signal</keyword>
<sequence length="394" mass="42596">MSTGVLGCGLRSSSLEISQFDINRGVRCSLNSPSSAAMQRLTVLGLLLACAASLCSAAVVIENGMPILWAHTASQMTDLPIENGVLNPDPWHYLHRMSLYRLMIAATDPFMGCMGTNATDSPFWGLPLQLGWMLTSGRLADPTGASTCGLQTGDTMCISTQSWWGCVNYFVSALPVLSAAQNGFMGPGLQVQMQMPAGVEDLCTNYADCSARFPDAMSKWDAFFQGLKAANESPLPDAEKRDSLLGLYWTAQMASTYASAVCNARQSHYPSTEVSFAQSWLNSAEYVSAAHFQSNMAKSVLFMTPLPSRILQEGDSAPDIPDLSADENHTLSIFAWMQKANNLLGGTLVRLWGRAMCSMNTREKGKEMLEQLLLDSSFVTSSFLSIVTGMATSC</sequence>
<evidence type="ECO:0000313" key="6">
    <source>
        <dbReference type="Ensembl" id="ENSSMAP00000012436.2"/>
    </source>
</evidence>
<evidence type="ECO:0000256" key="5">
    <source>
        <dbReference type="ARBA" id="ARBA00023180"/>
    </source>
</evidence>
<accession>A0A8D3A4N0</accession>
<keyword evidence="3" id="KW-0964">Secreted</keyword>
<evidence type="ECO:0000313" key="7">
    <source>
        <dbReference type="Proteomes" id="UP000694558"/>
    </source>
</evidence>
<proteinExistence type="inferred from homology"/>
<comment type="subcellular location">
    <subcellularLocation>
        <location evidence="1">Secreted</location>
    </subcellularLocation>
</comment>
<dbReference type="Proteomes" id="UP000694558">
    <property type="component" value="Chromosome 20"/>
</dbReference>
<dbReference type="InterPro" id="IPR008499">
    <property type="entry name" value="Leg1"/>
</dbReference>
<reference evidence="6" key="1">
    <citation type="submission" date="2023-05" db="EMBL/GenBank/DDBJ databases">
        <title>High-quality long-read genome of Scophthalmus maximus.</title>
        <authorList>
            <person name="Lien S."/>
            <person name="Martinez P."/>
        </authorList>
    </citation>
    <scope>NUCLEOTIDE SEQUENCE [LARGE SCALE GENOMIC DNA]</scope>
</reference>
<dbReference type="AlphaFoldDB" id="A0A8D3A4N0"/>
<dbReference type="PANTHER" id="PTHR18820">
    <property type="entry name" value="LEG1"/>
    <property type="match status" value="1"/>
</dbReference>
<gene>
    <name evidence="6" type="primary">LOC118290238</name>
</gene>
<keyword evidence="5" id="KW-0325">Glycoprotein</keyword>
<dbReference type="GeneTree" id="ENSGT00390000004904"/>
<dbReference type="PANTHER" id="PTHR18820:SF1">
    <property type="entry name" value="PROTEIN LEG1 HOMOLOG"/>
    <property type="match status" value="1"/>
</dbReference>
<evidence type="ECO:0000256" key="2">
    <source>
        <dbReference type="ARBA" id="ARBA00009122"/>
    </source>
</evidence>